<dbReference type="EMBL" id="PGCI01000604">
    <property type="protein sequence ID" value="PLW24772.1"/>
    <property type="molecule type" value="Genomic_DNA"/>
</dbReference>
<feature type="compositionally biased region" description="Basic and acidic residues" evidence="1">
    <location>
        <begin position="109"/>
        <end position="119"/>
    </location>
</feature>
<dbReference type="STRING" id="200324.A0A2N5SWY3"/>
<feature type="compositionally biased region" description="Low complexity" evidence="1">
    <location>
        <begin position="86"/>
        <end position="98"/>
    </location>
</feature>
<sequence length="243" mass="27123">MYGSFPQQFIVGFQSGEAVDTPNNNSKSTRTPKTTSSQLARRYEEKNRNMTVSEQTSTPSGSNSLIEQTISRKEKLIELRKRKLNAATSGSTTTTPAGDESNDQSELSSNKKRDFKFRNYDPTTNGPKRHDPSSHAPETVEEKVKDMVVKVTAEDERIRAGELDLIKIQPKKPNWDLKRDLSKKLSKLEPITQAAFATLIRKRMQAEGTALTDEGSAALVKEMNTDRNPLDDRSDASSDAEEN</sequence>
<feature type="compositionally biased region" description="Low complexity" evidence="1">
    <location>
        <begin position="23"/>
        <end position="37"/>
    </location>
</feature>
<gene>
    <name evidence="4" type="ORF">PCANC_06894</name>
    <name evidence="2" type="ORF">PCANC_09072</name>
    <name evidence="5" type="ORF">PCASD_00333</name>
    <name evidence="3" type="ORF">PCASD_05202</name>
</gene>
<dbReference type="PANTHER" id="PTHR31551">
    <property type="entry name" value="PRE-MRNA-SPLICING FACTOR CWF18"/>
    <property type="match status" value="1"/>
</dbReference>
<dbReference type="Proteomes" id="UP000235388">
    <property type="component" value="Unassembled WGS sequence"/>
</dbReference>
<organism evidence="2 6">
    <name type="scientific">Puccinia coronata f. sp. avenae</name>
    <dbReference type="NCBI Taxonomy" id="200324"/>
    <lineage>
        <taxon>Eukaryota</taxon>
        <taxon>Fungi</taxon>
        <taxon>Dikarya</taxon>
        <taxon>Basidiomycota</taxon>
        <taxon>Pucciniomycotina</taxon>
        <taxon>Pucciniomycetes</taxon>
        <taxon>Pucciniales</taxon>
        <taxon>Pucciniaceae</taxon>
        <taxon>Puccinia</taxon>
    </lineage>
</organism>
<reference evidence="6 7" key="1">
    <citation type="submission" date="2017-11" db="EMBL/GenBank/DDBJ databases">
        <title>De novo assembly and phasing of dikaryotic genomes from two isolates of Puccinia coronata f. sp. avenae, the causal agent of oat crown rust.</title>
        <authorList>
            <person name="Miller M.E."/>
            <person name="Zhang Y."/>
            <person name="Omidvar V."/>
            <person name="Sperschneider J."/>
            <person name="Schwessinger B."/>
            <person name="Raley C."/>
            <person name="Palmer J.M."/>
            <person name="Garnica D."/>
            <person name="Upadhyaya N."/>
            <person name="Rathjen J."/>
            <person name="Taylor J.M."/>
            <person name="Park R.F."/>
            <person name="Dodds P.N."/>
            <person name="Hirsch C.D."/>
            <person name="Kianian S.F."/>
            <person name="Figueroa M."/>
        </authorList>
    </citation>
    <scope>NUCLEOTIDE SEQUENCE [LARGE SCALE GENOMIC DNA]</scope>
    <source>
        <strain evidence="2">12NC29</strain>
        <strain evidence="3">12SD80</strain>
    </source>
</reference>
<feature type="region of interest" description="Disordered" evidence="1">
    <location>
        <begin position="222"/>
        <end position="243"/>
    </location>
</feature>
<evidence type="ECO:0000313" key="3">
    <source>
        <dbReference type="EMBL" id="PLW24772.1"/>
    </source>
</evidence>
<dbReference type="Proteomes" id="UP000235392">
    <property type="component" value="Unassembled WGS sequence"/>
</dbReference>
<feature type="compositionally biased region" description="Basic and acidic residues" evidence="1">
    <location>
        <begin position="223"/>
        <end position="236"/>
    </location>
</feature>
<comment type="caution">
    <text evidence="2">The sequence shown here is derived from an EMBL/GenBank/DDBJ whole genome shotgun (WGS) entry which is preliminary data.</text>
</comment>
<dbReference type="EMBL" id="PGCJ01000844">
    <property type="protein sequence ID" value="PLW17749.1"/>
    <property type="molecule type" value="Genomic_DNA"/>
</dbReference>
<protein>
    <recommendedName>
        <fullName evidence="8">Cwf18 pre-mRNA splicing factor</fullName>
    </recommendedName>
</protein>
<feature type="compositionally biased region" description="Basic and acidic residues" evidence="1">
    <location>
        <begin position="128"/>
        <end position="144"/>
    </location>
</feature>
<dbReference type="Pfam" id="PF08315">
    <property type="entry name" value="cwf18"/>
    <property type="match status" value="1"/>
</dbReference>
<evidence type="ECO:0008006" key="8">
    <source>
        <dbReference type="Google" id="ProtNLM"/>
    </source>
</evidence>
<dbReference type="InterPro" id="IPR013169">
    <property type="entry name" value="mRNA_splic_Cwf18-like"/>
</dbReference>
<evidence type="ECO:0000313" key="2">
    <source>
        <dbReference type="EMBL" id="PLW17749.1"/>
    </source>
</evidence>
<proteinExistence type="predicted"/>
<evidence type="ECO:0000256" key="1">
    <source>
        <dbReference type="SAM" id="MobiDB-lite"/>
    </source>
</evidence>
<evidence type="ECO:0000313" key="6">
    <source>
        <dbReference type="Proteomes" id="UP000235388"/>
    </source>
</evidence>
<name>A0A2N5SWY3_9BASI</name>
<feature type="compositionally biased region" description="Polar residues" evidence="1">
    <location>
        <begin position="49"/>
        <end position="69"/>
    </location>
</feature>
<accession>A0A2N5SWY3</accession>
<dbReference type="GO" id="GO:0005684">
    <property type="term" value="C:U2-type spliceosomal complex"/>
    <property type="evidence" value="ECO:0007669"/>
    <property type="project" value="TreeGrafter"/>
</dbReference>
<dbReference type="GO" id="GO:0071014">
    <property type="term" value="C:post-mRNA release spliceosomal complex"/>
    <property type="evidence" value="ECO:0007669"/>
    <property type="project" value="TreeGrafter"/>
</dbReference>
<evidence type="ECO:0000313" key="5">
    <source>
        <dbReference type="EMBL" id="PLW51547.1"/>
    </source>
</evidence>
<dbReference type="PANTHER" id="PTHR31551:SF1">
    <property type="entry name" value="COILED-COIL DOMAIN-CONTAINING PROTEIN 12"/>
    <property type="match status" value="1"/>
</dbReference>
<keyword evidence="6" id="KW-1185">Reference proteome</keyword>
<feature type="region of interest" description="Disordered" evidence="1">
    <location>
        <begin position="83"/>
        <end position="144"/>
    </location>
</feature>
<feature type="region of interest" description="Disordered" evidence="1">
    <location>
        <begin position="13"/>
        <end position="71"/>
    </location>
</feature>
<dbReference type="EMBL" id="PGCJ01000097">
    <property type="protein sequence ID" value="PLW49228.1"/>
    <property type="molecule type" value="Genomic_DNA"/>
</dbReference>
<evidence type="ECO:0000313" key="7">
    <source>
        <dbReference type="Proteomes" id="UP000235392"/>
    </source>
</evidence>
<dbReference type="AlphaFoldDB" id="A0A2N5SWY3"/>
<dbReference type="EMBL" id="PGCI01000005">
    <property type="protein sequence ID" value="PLW51547.1"/>
    <property type="molecule type" value="Genomic_DNA"/>
</dbReference>
<dbReference type="OrthoDB" id="10261348at2759"/>
<evidence type="ECO:0000313" key="4">
    <source>
        <dbReference type="EMBL" id="PLW49228.1"/>
    </source>
</evidence>